<evidence type="ECO:0000256" key="2">
    <source>
        <dbReference type="ARBA" id="ARBA00021099"/>
    </source>
</evidence>
<dbReference type="GO" id="GO:0000045">
    <property type="term" value="P:autophagosome assembly"/>
    <property type="evidence" value="ECO:0007669"/>
    <property type="project" value="TreeGrafter"/>
</dbReference>
<dbReference type="AlphaFoldDB" id="A0A3N4KX08"/>
<evidence type="ECO:0000313" key="9">
    <source>
        <dbReference type="Proteomes" id="UP000277580"/>
    </source>
</evidence>
<keyword evidence="5" id="KW-0653">Protein transport</keyword>
<protein>
    <recommendedName>
        <fullName evidence="2">Ubiquitin-like-conjugating enzyme ATG10</fullName>
    </recommendedName>
    <alternativeName>
        <fullName evidence="7">Autophagy-related protein 10</fullName>
    </alternativeName>
</protein>
<evidence type="ECO:0000256" key="6">
    <source>
        <dbReference type="ARBA" id="ARBA00023006"/>
    </source>
</evidence>
<keyword evidence="6" id="KW-0072">Autophagy</keyword>
<evidence type="ECO:0000256" key="4">
    <source>
        <dbReference type="ARBA" id="ARBA00022786"/>
    </source>
</evidence>
<dbReference type="GO" id="GO:0032446">
    <property type="term" value="P:protein modification by small protein conjugation"/>
    <property type="evidence" value="ECO:0007669"/>
    <property type="project" value="TreeGrafter"/>
</dbReference>
<keyword evidence="3" id="KW-0808">Transferase</keyword>
<dbReference type="GO" id="GO:0005829">
    <property type="term" value="C:cytosol"/>
    <property type="evidence" value="ECO:0007669"/>
    <property type="project" value="TreeGrafter"/>
</dbReference>
<evidence type="ECO:0000256" key="5">
    <source>
        <dbReference type="ARBA" id="ARBA00022927"/>
    </source>
</evidence>
<dbReference type="GO" id="GO:0000422">
    <property type="term" value="P:autophagy of mitochondrion"/>
    <property type="evidence" value="ECO:0007669"/>
    <property type="project" value="TreeGrafter"/>
</dbReference>
<evidence type="ECO:0000256" key="7">
    <source>
        <dbReference type="ARBA" id="ARBA00029833"/>
    </source>
</evidence>
<reference evidence="8 9" key="1">
    <citation type="journal article" date="2018" name="Nat. Ecol. Evol.">
        <title>Pezizomycetes genomes reveal the molecular basis of ectomycorrhizal truffle lifestyle.</title>
        <authorList>
            <person name="Murat C."/>
            <person name="Payen T."/>
            <person name="Noel B."/>
            <person name="Kuo A."/>
            <person name="Morin E."/>
            <person name="Chen J."/>
            <person name="Kohler A."/>
            <person name="Krizsan K."/>
            <person name="Balestrini R."/>
            <person name="Da Silva C."/>
            <person name="Montanini B."/>
            <person name="Hainaut M."/>
            <person name="Levati E."/>
            <person name="Barry K.W."/>
            <person name="Belfiori B."/>
            <person name="Cichocki N."/>
            <person name="Clum A."/>
            <person name="Dockter R.B."/>
            <person name="Fauchery L."/>
            <person name="Guy J."/>
            <person name="Iotti M."/>
            <person name="Le Tacon F."/>
            <person name="Lindquist E.A."/>
            <person name="Lipzen A."/>
            <person name="Malagnac F."/>
            <person name="Mello A."/>
            <person name="Molinier V."/>
            <person name="Miyauchi S."/>
            <person name="Poulain J."/>
            <person name="Riccioni C."/>
            <person name="Rubini A."/>
            <person name="Sitrit Y."/>
            <person name="Splivallo R."/>
            <person name="Traeger S."/>
            <person name="Wang M."/>
            <person name="Zifcakova L."/>
            <person name="Wipf D."/>
            <person name="Zambonelli A."/>
            <person name="Paolocci F."/>
            <person name="Nowrousian M."/>
            <person name="Ottonello S."/>
            <person name="Baldrian P."/>
            <person name="Spatafora J.W."/>
            <person name="Henrissat B."/>
            <person name="Nagy L.G."/>
            <person name="Aury J.M."/>
            <person name="Wincker P."/>
            <person name="Grigoriev I.V."/>
            <person name="Bonfante P."/>
            <person name="Martin F.M."/>
        </authorList>
    </citation>
    <scope>NUCLEOTIDE SEQUENCE [LARGE SCALE GENOMIC DNA]</scope>
    <source>
        <strain evidence="8 9">CCBAS932</strain>
    </source>
</reference>
<dbReference type="InterPro" id="IPR007135">
    <property type="entry name" value="Atg3/Atg10"/>
</dbReference>
<dbReference type="Proteomes" id="UP000277580">
    <property type="component" value="Unassembled WGS sequence"/>
</dbReference>
<dbReference type="EMBL" id="ML119126">
    <property type="protein sequence ID" value="RPB12881.1"/>
    <property type="molecule type" value="Genomic_DNA"/>
</dbReference>
<organism evidence="8 9">
    <name type="scientific">Morchella conica CCBAS932</name>
    <dbReference type="NCBI Taxonomy" id="1392247"/>
    <lineage>
        <taxon>Eukaryota</taxon>
        <taxon>Fungi</taxon>
        <taxon>Dikarya</taxon>
        <taxon>Ascomycota</taxon>
        <taxon>Pezizomycotina</taxon>
        <taxon>Pezizomycetes</taxon>
        <taxon>Pezizales</taxon>
        <taxon>Morchellaceae</taxon>
        <taxon>Morchella</taxon>
    </lineage>
</organism>
<sequence length="130" mass="13929">LQHSPAYNVPILYFQPHTPTPLSLADIYDRIVPTSSAEALRRVGVLGAVSQADNPAAGGEVWWFVHPCSTAEAMGELRGLWEGVKGMRAEEWYVRVWVGLVGGVVGLRLEGVGLETGREGEGEGEVGTEG</sequence>
<dbReference type="PANTHER" id="PTHR14957:SF1">
    <property type="entry name" value="UBIQUITIN-LIKE-CONJUGATING ENZYME ATG10"/>
    <property type="match status" value="1"/>
</dbReference>
<feature type="non-terminal residue" evidence="8">
    <location>
        <position position="1"/>
    </location>
</feature>
<gene>
    <name evidence="8" type="ORF">P167DRAFT_573957</name>
</gene>
<dbReference type="GO" id="GO:0015031">
    <property type="term" value="P:protein transport"/>
    <property type="evidence" value="ECO:0007669"/>
    <property type="project" value="UniProtKB-KW"/>
</dbReference>
<keyword evidence="5" id="KW-0813">Transport</keyword>
<comment type="similarity">
    <text evidence="1">Belongs to the ATG10 family.</text>
</comment>
<dbReference type="GO" id="GO:0061651">
    <property type="term" value="F:Atg12 conjugating enzyme activity"/>
    <property type="evidence" value="ECO:0007669"/>
    <property type="project" value="TreeGrafter"/>
</dbReference>
<dbReference type="InParanoid" id="A0A3N4KX08"/>
<evidence type="ECO:0000256" key="1">
    <source>
        <dbReference type="ARBA" id="ARBA00005696"/>
    </source>
</evidence>
<evidence type="ECO:0000256" key="3">
    <source>
        <dbReference type="ARBA" id="ARBA00022679"/>
    </source>
</evidence>
<dbReference type="OrthoDB" id="4089664at2759"/>
<keyword evidence="4" id="KW-0833">Ubl conjugation pathway</keyword>
<name>A0A3N4KX08_9PEZI</name>
<dbReference type="STRING" id="1392247.A0A3N4KX08"/>
<keyword evidence="9" id="KW-1185">Reference proteome</keyword>
<accession>A0A3N4KX08</accession>
<dbReference type="Pfam" id="PF03987">
    <property type="entry name" value="Autophagy_act_C"/>
    <property type="match status" value="1"/>
</dbReference>
<dbReference type="PANTHER" id="PTHR14957">
    <property type="entry name" value="UBIQUITIN-LIKE-CONJUGATING ENZYME ATG10"/>
    <property type="match status" value="1"/>
</dbReference>
<dbReference type="Gene3D" id="3.30.1460.50">
    <property type="match status" value="1"/>
</dbReference>
<evidence type="ECO:0000313" key="8">
    <source>
        <dbReference type="EMBL" id="RPB12881.1"/>
    </source>
</evidence>
<proteinExistence type="inferred from homology"/>